<comment type="caution">
    <text evidence="2">The sequence shown here is derived from an EMBL/GenBank/DDBJ whole genome shotgun (WGS) entry which is preliminary data.</text>
</comment>
<proteinExistence type="predicted"/>
<evidence type="ECO:0000256" key="1">
    <source>
        <dbReference type="SAM" id="Phobius"/>
    </source>
</evidence>
<dbReference type="EMBL" id="JAHFXF010001060">
    <property type="protein sequence ID" value="KAG9677622.1"/>
    <property type="molecule type" value="Genomic_DNA"/>
</dbReference>
<dbReference type="AlphaFoldDB" id="A0A9P8J0T3"/>
<protein>
    <submittedName>
        <fullName evidence="2">Uncharacterized protein</fullName>
    </submittedName>
</protein>
<keyword evidence="1" id="KW-1133">Transmembrane helix</keyword>
<feature type="transmembrane region" description="Helical" evidence="1">
    <location>
        <begin position="7"/>
        <end position="29"/>
    </location>
</feature>
<name>A0A9P8J0T3_AURME</name>
<reference evidence="2" key="1">
    <citation type="journal article" date="2021" name="J Fungi (Basel)">
        <title>Virulence traits and population genomics of the black yeast Aureobasidium melanogenum.</title>
        <authorList>
            <person name="Cernosa A."/>
            <person name="Sun X."/>
            <person name="Gostincar C."/>
            <person name="Fang C."/>
            <person name="Gunde-Cimerman N."/>
            <person name="Song Z."/>
        </authorList>
    </citation>
    <scope>NUCLEOTIDE SEQUENCE</scope>
    <source>
        <strain evidence="2">EXF-9911</strain>
    </source>
</reference>
<organism evidence="2 3">
    <name type="scientific">Aureobasidium melanogenum</name>
    <name type="common">Aureobasidium pullulans var. melanogenum</name>
    <dbReference type="NCBI Taxonomy" id="46634"/>
    <lineage>
        <taxon>Eukaryota</taxon>
        <taxon>Fungi</taxon>
        <taxon>Dikarya</taxon>
        <taxon>Ascomycota</taxon>
        <taxon>Pezizomycotina</taxon>
        <taxon>Dothideomycetes</taxon>
        <taxon>Dothideomycetidae</taxon>
        <taxon>Dothideales</taxon>
        <taxon>Saccotheciaceae</taxon>
        <taxon>Aureobasidium</taxon>
    </lineage>
</organism>
<reference evidence="2" key="2">
    <citation type="submission" date="2021-08" db="EMBL/GenBank/DDBJ databases">
        <authorList>
            <person name="Gostincar C."/>
            <person name="Sun X."/>
            <person name="Song Z."/>
            <person name="Gunde-Cimerman N."/>
        </authorList>
    </citation>
    <scope>NUCLEOTIDE SEQUENCE</scope>
    <source>
        <strain evidence="2">EXF-9911</strain>
    </source>
</reference>
<evidence type="ECO:0000313" key="3">
    <source>
        <dbReference type="Proteomes" id="UP000779574"/>
    </source>
</evidence>
<accession>A0A9P8J0T3</accession>
<sequence length="154" mass="16940">MGIIGDRVLFLTFGFFNCHLLLALSLFGSDFLFTFDLFDKLLVLALGLFSNILFVALSLFGTFPFFALSLLSKPILQGFSYCSVTIFRIGIGPEELMLIPVIKSPRSQLFGKVIEKPAKLSRDLFGSSAVFMTSEQASVTQVILGLETLCLHGD</sequence>
<gene>
    <name evidence="2" type="ORF">KCU76_g15743</name>
</gene>
<keyword evidence="1" id="KW-0812">Transmembrane</keyword>
<feature type="non-terminal residue" evidence="2">
    <location>
        <position position="154"/>
    </location>
</feature>
<evidence type="ECO:0000313" key="2">
    <source>
        <dbReference type="EMBL" id="KAG9677622.1"/>
    </source>
</evidence>
<keyword evidence="1" id="KW-0472">Membrane</keyword>
<dbReference type="Proteomes" id="UP000779574">
    <property type="component" value="Unassembled WGS sequence"/>
</dbReference>
<feature type="transmembrane region" description="Helical" evidence="1">
    <location>
        <begin position="41"/>
        <end position="71"/>
    </location>
</feature>